<dbReference type="PANTHER" id="PTHR34112">
    <property type="entry name" value="C-JUN-AMINO-TERMINAL KINASE-INTERACTING PROTEIN"/>
    <property type="match status" value="1"/>
</dbReference>
<sequence length="639" mass="69496">NFDGEFYGVLKQQHPPREAAITSARRDIGVFVFVIPIQEFGFSITFEDGFSGGLGFEFYSGINDGFCLKNFSVLPERALVMERSEPTLVPEWLKNAGSSAAGGSISHTDDHSAPRVSRNKSFVNNNGHDFGRSSSSERSSSSYFRRSSSSNSSGNFRSYSNFGRKQRDRDWEKETYDYLDQDKSAKGERRYHEFSDPLRKTSVGKFERDEIRRSQSMVSGKRGDTWPKRVVSDSNDAIGKNANGVAARRSPIGGVNKIAFEKDFPSLGAEERAVTPDVRRVPSPGLNNAIQSLPGASALIGGEKWTSALAEVPMLVGGNGANILPTSFASGASSSTTSLNMAEAVVQGSSRVQATPQLSVGTQRLEELVIKQSRQLIPVTPSMTKPLALNSSDKQKSKVGPPHHHPISSSSPRGGLSKGDVQKASPTVGKLHVLKPARDKNGLSPVMNDNLSPTSGAKAAAAGSPLGPAQLLPDRKPVMTVLEKRPTSQARSRNDFFNLMRKKSMESPSPAADMANSSSPVGPGLDKNAELEAMHEEKAERCNVDGNKYFVNGKKQQSCDPIISEEEEAAFLRSLGWEENDEEGGLTDEEISSFYKDLTKYVNSKPSLKILQGVKLKFMLPLESQLKVNNEIPDSKLES</sequence>
<dbReference type="Proteomes" id="UP000325081">
    <property type="component" value="Unassembled WGS sequence"/>
</dbReference>
<name>A0A5A7NW31_STRAF</name>
<reference evidence="3" key="1">
    <citation type="journal article" date="2019" name="Curr. Biol.">
        <title>Genome Sequence of Striga asiatica Provides Insight into the Evolution of Plant Parasitism.</title>
        <authorList>
            <person name="Yoshida S."/>
            <person name="Kim S."/>
            <person name="Wafula E.K."/>
            <person name="Tanskanen J."/>
            <person name="Kim Y.M."/>
            <person name="Honaas L."/>
            <person name="Yang Z."/>
            <person name="Spallek T."/>
            <person name="Conn C.E."/>
            <person name="Ichihashi Y."/>
            <person name="Cheong K."/>
            <person name="Cui S."/>
            <person name="Der J.P."/>
            <person name="Gundlach H."/>
            <person name="Jiao Y."/>
            <person name="Hori C."/>
            <person name="Ishida J.K."/>
            <person name="Kasahara H."/>
            <person name="Kiba T."/>
            <person name="Kim M.S."/>
            <person name="Koo N."/>
            <person name="Laohavisit A."/>
            <person name="Lee Y.H."/>
            <person name="Lumba S."/>
            <person name="McCourt P."/>
            <person name="Mortimer J.C."/>
            <person name="Mutuku J.M."/>
            <person name="Nomura T."/>
            <person name="Sasaki-Sekimoto Y."/>
            <person name="Seto Y."/>
            <person name="Wang Y."/>
            <person name="Wakatake T."/>
            <person name="Sakakibara H."/>
            <person name="Demura T."/>
            <person name="Yamaguchi S."/>
            <person name="Yoneyama K."/>
            <person name="Manabe R.I."/>
            <person name="Nelson D.C."/>
            <person name="Schulman A.H."/>
            <person name="Timko M.P."/>
            <person name="dePamphilis C.W."/>
            <person name="Choi D."/>
            <person name="Shirasu K."/>
        </authorList>
    </citation>
    <scope>NUCLEOTIDE SEQUENCE [LARGE SCALE GENOMIC DNA]</scope>
    <source>
        <strain evidence="3">cv. UVA1</strain>
    </source>
</reference>
<feature type="compositionally biased region" description="Low complexity" evidence="1">
    <location>
        <begin position="132"/>
        <end position="163"/>
    </location>
</feature>
<dbReference type="OrthoDB" id="1917528at2759"/>
<protein>
    <submittedName>
        <fullName evidence="2">DNA polymerase epsilon subunit B2</fullName>
    </submittedName>
</protein>
<gene>
    <name evidence="2" type="ORF">STAS_00243</name>
</gene>
<organism evidence="2 3">
    <name type="scientific">Striga asiatica</name>
    <name type="common">Asiatic witchweed</name>
    <name type="synonym">Buchnera asiatica</name>
    <dbReference type="NCBI Taxonomy" id="4170"/>
    <lineage>
        <taxon>Eukaryota</taxon>
        <taxon>Viridiplantae</taxon>
        <taxon>Streptophyta</taxon>
        <taxon>Embryophyta</taxon>
        <taxon>Tracheophyta</taxon>
        <taxon>Spermatophyta</taxon>
        <taxon>Magnoliopsida</taxon>
        <taxon>eudicotyledons</taxon>
        <taxon>Gunneridae</taxon>
        <taxon>Pentapetalae</taxon>
        <taxon>asterids</taxon>
        <taxon>lamiids</taxon>
        <taxon>Lamiales</taxon>
        <taxon>Orobanchaceae</taxon>
        <taxon>Buchnereae</taxon>
        <taxon>Striga</taxon>
    </lineage>
</organism>
<proteinExistence type="predicted"/>
<accession>A0A5A7NW31</accession>
<dbReference type="PANTHER" id="PTHR34112:SF13">
    <property type="entry name" value="OS04G0448200 PROTEIN"/>
    <property type="match status" value="1"/>
</dbReference>
<evidence type="ECO:0000256" key="1">
    <source>
        <dbReference type="SAM" id="MobiDB-lite"/>
    </source>
</evidence>
<dbReference type="AlphaFoldDB" id="A0A5A7NW31"/>
<comment type="caution">
    <text evidence="2">The sequence shown here is derived from an EMBL/GenBank/DDBJ whole genome shotgun (WGS) entry which is preliminary data.</text>
</comment>
<feature type="non-terminal residue" evidence="2">
    <location>
        <position position="1"/>
    </location>
</feature>
<evidence type="ECO:0000313" key="3">
    <source>
        <dbReference type="Proteomes" id="UP000325081"/>
    </source>
</evidence>
<feature type="region of interest" description="Disordered" evidence="1">
    <location>
        <begin position="381"/>
        <end position="475"/>
    </location>
</feature>
<dbReference type="EMBL" id="BKCP01000001">
    <property type="protein sequence ID" value="GER24704.1"/>
    <property type="molecule type" value="Genomic_DNA"/>
</dbReference>
<feature type="region of interest" description="Disordered" evidence="1">
    <location>
        <begin position="504"/>
        <end position="526"/>
    </location>
</feature>
<keyword evidence="3" id="KW-1185">Reference proteome</keyword>
<feature type="region of interest" description="Disordered" evidence="1">
    <location>
        <begin position="100"/>
        <end position="164"/>
    </location>
</feature>
<evidence type="ECO:0000313" key="2">
    <source>
        <dbReference type="EMBL" id="GER24704.1"/>
    </source>
</evidence>